<dbReference type="InterPro" id="IPR017850">
    <property type="entry name" value="Alkaline_phosphatase_core_sf"/>
</dbReference>
<dbReference type="RefSeq" id="WP_236996904.1">
    <property type="nucleotide sequence ID" value="NZ_JAKKOR010000003.1"/>
</dbReference>
<gene>
    <name evidence="1" type="ORF">L5G33_04195</name>
</gene>
<evidence type="ECO:0000313" key="2">
    <source>
        <dbReference type="Proteomes" id="UP001200110"/>
    </source>
</evidence>
<name>A0ABS9IQ34_9ACTN</name>
<organism evidence="1 2">
    <name type="scientific">Gordonia liuliyuniae</name>
    <dbReference type="NCBI Taxonomy" id="2911517"/>
    <lineage>
        <taxon>Bacteria</taxon>
        <taxon>Bacillati</taxon>
        <taxon>Actinomycetota</taxon>
        <taxon>Actinomycetes</taxon>
        <taxon>Mycobacteriales</taxon>
        <taxon>Gordoniaceae</taxon>
        <taxon>Gordonia</taxon>
    </lineage>
</organism>
<dbReference type="SUPFAM" id="SSF53649">
    <property type="entry name" value="Alkaline phosphatase-like"/>
    <property type="match status" value="1"/>
</dbReference>
<dbReference type="InterPro" id="IPR002591">
    <property type="entry name" value="Phosphodiest/P_Trfase"/>
</dbReference>
<dbReference type="EMBL" id="JAKKOR010000003">
    <property type="protein sequence ID" value="MCF8587668.1"/>
    <property type="molecule type" value="Genomic_DNA"/>
</dbReference>
<dbReference type="Proteomes" id="UP001200110">
    <property type="component" value="Unassembled WGS sequence"/>
</dbReference>
<sequence>MELSLADVMPSVAAGFGLDGPNPFAVRSGRDVVVLLIDGLGSELLARSADDAPTLAAHVSTTLRAGFPATTATSLTSLAVGAPCAVHGVIGYSFAVPDGADEDLRTLNALRWTFDSAAGPDARADAEPESVQPMASDLERLATHDVDIHYVVPGYQAASGLTRAAFRATGTVHPAATLDEVRDGILDVARMPGRGRHFAYAYYPGLDMAGHLHGPGSTPWREQLRAVDAAVAELFDDLPSTCTLLVTGDHGMISAGTVIDLDAAPELQYGARLIAGEARVRHVYLESAAARDDVVAAWTSTLGEHARVVTREQAFDERWFGAATPGPAIAARIGDVVAVAEGDAVLVRPEAEPLESTMIGHHGAWTADEQLVPLVVNP</sequence>
<protein>
    <submittedName>
        <fullName evidence="1">Alkaline phosphatase family protein</fullName>
    </submittedName>
</protein>
<dbReference type="PANTHER" id="PTHR10151:SF120">
    <property type="entry name" value="BIS(5'-ADENOSYL)-TRIPHOSPHATASE"/>
    <property type="match status" value="1"/>
</dbReference>
<dbReference type="Pfam" id="PF01663">
    <property type="entry name" value="Phosphodiest"/>
    <property type="match status" value="1"/>
</dbReference>
<proteinExistence type="predicted"/>
<dbReference type="PANTHER" id="PTHR10151">
    <property type="entry name" value="ECTONUCLEOTIDE PYROPHOSPHATASE/PHOSPHODIESTERASE"/>
    <property type="match status" value="1"/>
</dbReference>
<reference evidence="1 2" key="1">
    <citation type="submission" date="2022-01" db="EMBL/GenBank/DDBJ databases">
        <authorList>
            <person name="Huang Y."/>
        </authorList>
    </citation>
    <scope>NUCLEOTIDE SEQUENCE [LARGE SCALE GENOMIC DNA]</scope>
    <source>
        <strain evidence="1 2">HY366</strain>
    </source>
</reference>
<keyword evidence="2" id="KW-1185">Reference proteome</keyword>
<accession>A0ABS9IQ34</accession>
<comment type="caution">
    <text evidence="1">The sequence shown here is derived from an EMBL/GenBank/DDBJ whole genome shotgun (WGS) entry which is preliminary data.</text>
</comment>
<dbReference type="Gene3D" id="3.40.720.10">
    <property type="entry name" value="Alkaline Phosphatase, subunit A"/>
    <property type="match status" value="1"/>
</dbReference>
<evidence type="ECO:0000313" key="1">
    <source>
        <dbReference type="EMBL" id="MCF8587668.1"/>
    </source>
</evidence>